<organism evidence="8 9">
    <name type="scientific">Candidatus Thermofonsia Clade 1 bacterium</name>
    <dbReference type="NCBI Taxonomy" id="2364210"/>
    <lineage>
        <taxon>Bacteria</taxon>
        <taxon>Bacillati</taxon>
        <taxon>Chloroflexota</taxon>
        <taxon>Candidatus Thermofontia</taxon>
        <taxon>Candidatus Thermofonsia Clade 1</taxon>
    </lineage>
</organism>
<reference evidence="9 10" key="1">
    <citation type="submission" date="2017-11" db="EMBL/GenBank/DDBJ databases">
        <title>Evolution of Phototrophy in the Chloroflexi Phylum Driven by Horizontal Gene Transfer.</title>
        <authorList>
            <person name="Ward L.M."/>
            <person name="Hemp J."/>
            <person name="Shih P.M."/>
            <person name="Mcglynn S.E."/>
            <person name="Fischer W."/>
        </authorList>
    </citation>
    <scope>NUCLEOTIDE SEQUENCE [LARGE SCALE GENOMIC DNA]</scope>
    <source>
        <strain evidence="8">CP1_1M</strain>
        <strain evidence="7">JP3_13</strain>
    </source>
</reference>
<evidence type="ECO:0000256" key="1">
    <source>
        <dbReference type="ARBA" id="ARBA00005854"/>
    </source>
</evidence>
<dbReference type="Gene3D" id="3.40.50.720">
    <property type="entry name" value="NAD(P)-binding Rossmann-like Domain"/>
    <property type="match status" value="2"/>
</dbReference>
<evidence type="ECO:0000313" key="9">
    <source>
        <dbReference type="Proteomes" id="UP000228947"/>
    </source>
</evidence>
<keyword evidence="3" id="KW-0520">NAD</keyword>
<dbReference type="PANTHER" id="PTHR43333:SF1">
    <property type="entry name" value="D-ISOMER SPECIFIC 2-HYDROXYACID DEHYDROGENASE NAD-BINDING DOMAIN-CONTAINING PROTEIN"/>
    <property type="match status" value="1"/>
</dbReference>
<dbReference type="Proteomes" id="UP000229681">
    <property type="component" value="Unassembled WGS sequence"/>
</dbReference>
<evidence type="ECO:0000256" key="3">
    <source>
        <dbReference type="ARBA" id="ARBA00023027"/>
    </source>
</evidence>
<dbReference type="InterPro" id="IPR029752">
    <property type="entry name" value="D-isomer_DH_CS1"/>
</dbReference>
<evidence type="ECO:0000313" key="10">
    <source>
        <dbReference type="Proteomes" id="UP000229681"/>
    </source>
</evidence>
<feature type="domain" description="D-isomer specific 2-hydroxyacid dehydrogenase NAD-binding" evidence="6">
    <location>
        <begin position="109"/>
        <end position="303"/>
    </location>
</feature>
<comment type="caution">
    <text evidence="8">The sequence shown here is derived from an EMBL/GenBank/DDBJ whole genome shotgun (WGS) entry which is preliminary data.</text>
</comment>
<name>A0A2M8PYV2_9CHLR</name>
<protein>
    <submittedName>
        <fullName evidence="8">D-2-hydroxyacid dehydrogenase</fullName>
    </submittedName>
</protein>
<dbReference type="SUPFAM" id="SSF51735">
    <property type="entry name" value="NAD(P)-binding Rossmann-fold domains"/>
    <property type="match status" value="1"/>
</dbReference>
<evidence type="ECO:0000259" key="5">
    <source>
        <dbReference type="Pfam" id="PF00389"/>
    </source>
</evidence>
<accession>A0A2M8PYV2</accession>
<dbReference type="GO" id="GO:0051287">
    <property type="term" value="F:NAD binding"/>
    <property type="evidence" value="ECO:0007669"/>
    <property type="project" value="InterPro"/>
</dbReference>
<dbReference type="InterPro" id="IPR006140">
    <property type="entry name" value="D-isomer_DH_NAD-bd"/>
</dbReference>
<proteinExistence type="inferred from homology"/>
<dbReference type="Proteomes" id="UP000228947">
    <property type="component" value="Unassembled WGS sequence"/>
</dbReference>
<evidence type="ECO:0000313" key="7">
    <source>
        <dbReference type="EMBL" id="PJF35823.1"/>
    </source>
</evidence>
<dbReference type="InterPro" id="IPR036291">
    <property type="entry name" value="NAD(P)-bd_dom_sf"/>
</dbReference>
<dbReference type="Pfam" id="PF02826">
    <property type="entry name" value="2-Hacid_dh_C"/>
    <property type="match status" value="1"/>
</dbReference>
<dbReference type="PROSITE" id="PS00065">
    <property type="entry name" value="D_2_HYDROXYACID_DH_1"/>
    <property type="match status" value="1"/>
</dbReference>
<dbReference type="CDD" id="cd05300">
    <property type="entry name" value="2-Hacid_dh_1"/>
    <property type="match status" value="1"/>
</dbReference>
<evidence type="ECO:0000256" key="4">
    <source>
        <dbReference type="RuleBase" id="RU003719"/>
    </source>
</evidence>
<dbReference type="Pfam" id="PF00389">
    <property type="entry name" value="2-Hacid_dh"/>
    <property type="match status" value="1"/>
</dbReference>
<dbReference type="FunFam" id="3.40.50.720:FF:000363">
    <property type="entry name" value="D-isomer specific 2-hydroxyacid dehydrogenase"/>
    <property type="match status" value="1"/>
</dbReference>
<dbReference type="SUPFAM" id="SSF52283">
    <property type="entry name" value="Formate/glycerate dehydrogenase catalytic domain-like"/>
    <property type="match status" value="1"/>
</dbReference>
<evidence type="ECO:0000313" key="8">
    <source>
        <dbReference type="EMBL" id="PJF42736.1"/>
    </source>
</evidence>
<keyword evidence="2 4" id="KW-0560">Oxidoreductase</keyword>
<evidence type="ECO:0000259" key="6">
    <source>
        <dbReference type="Pfam" id="PF02826"/>
    </source>
</evidence>
<dbReference type="AlphaFoldDB" id="A0A2M8PYV2"/>
<dbReference type="PANTHER" id="PTHR43333">
    <property type="entry name" value="2-HACID_DH_C DOMAIN-CONTAINING PROTEIN"/>
    <property type="match status" value="1"/>
</dbReference>
<dbReference type="InterPro" id="IPR006139">
    <property type="entry name" value="D-isomer_2_OHA_DH_cat_dom"/>
</dbReference>
<dbReference type="GO" id="GO:0016616">
    <property type="term" value="F:oxidoreductase activity, acting on the CH-OH group of donors, NAD or NADP as acceptor"/>
    <property type="evidence" value="ECO:0007669"/>
    <property type="project" value="InterPro"/>
</dbReference>
<gene>
    <name evidence="7" type="ORF">CUN49_08605</name>
    <name evidence="8" type="ORF">CUN50_03085</name>
</gene>
<accession>A0A2M8PE49</accession>
<dbReference type="EMBL" id="PGTL01000010">
    <property type="protein sequence ID" value="PJF42736.1"/>
    <property type="molecule type" value="Genomic_DNA"/>
</dbReference>
<feature type="domain" description="D-isomer specific 2-hydroxyacid dehydrogenase catalytic" evidence="5">
    <location>
        <begin position="54"/>
        <end position="335"/>
    </location>
</feature>
<evidence type="ECO:0000256" key="2">
    <source>
        <dbReference type="ARBA" id="ARBA00023002"/>
    </source>
</evidence>
<comment type="similarity">
    <text evidence="1 4">Belongs to the D-isomer specific 2-hydroxyacid dehydrogenase family.</text>
</comment>
<sequence>MDETLNVLVLVDFNDALMNRLKSLSPRLKFTRSLARNANEIPREVWASTDILYTARLLPEPDQALRLRWIQLHFAGIDGVIDSPVIQNQNVILTTASGIHASTIAEYTFAMILAHARKIPLMLRHQARAEWSEKRFELFLPRELRGATLGIVGYGSIGRATARLAKAFGMTVLATKRNVMQPVSRNAYEEEGVGDPQGECVDRLYPPEAIRSMVSQCDFVLVTLPLTPQTRGYINASVFEAMQPHAVFINVGRGGVVDEEALIQALKTGKIGGAALDVFAREPLPQSSPLWSMENVIISPHIAGNTARYNERAVDLFAENLIRYLEKKELLNRVNLEAGY</sequence>
<dbReference type="EMBL" id="PGTM01000107">
    <property type="protein sequence ID" value="PJF35823.1"/>
    <property type="molecule type" value="Genomic_DNA"/>
</dbReference>